<dbReference type="EMBL" id="MNZO01000002">
    <property type="protein sequence ID" value="OIP87938.1"/>
    <property type="molecule type" value="Genomic_DNA"/>
</dbReference>
<evidence type="ECO:0000313" key="2">
    <source>
        <dbReference type="EMBL" id="OIP87938.1"/>
    </source>
</evidence>
<feature type="domain" description="HTH merR-type" evidence="1">
    <location>
        <begin position="5"/>
        <end position="50"/>
    </location>
</feature>
<dbReference type="AlphaFoldDB" id="A0A1J5I1E0"/>
<dbReference type="Gene3D" id="1.10.1660.10">
    <property type="match status" value="1"/>
</dbReference>
<dbReference type="InterPro" id="IPR009061">
    <property type="entry name" value="DNA-bd_dom_put_sf"/>
</dbReference>
<accession>A0A1J5I1E0</accession>
<dbReference type="STRING" id="1805376.AUK05_00095"/>
<name>A0A1J5I1E0_9BACT</name>
<evidence type="ECO:0000259" key="1">
    <source>
        <dbReference type="PROSITE" id="PS50937"/>
    </source>
</evidence>
<dbReference type="GO" id="GO:0006355">
    <property type="term" value="P:regulation of DNA-templated transcription"/>
    <property type="evidence" value="ECO:0007669"/>
    <property type="project" value="InterPro"/>
</dbReference>
<protein>
    <recommendedName>
        <fullName evidence="1">HTH merR-type domain-containing protein</fullName>
    </recommendedName>
</protein>
<dbReference type="GO" id="GO:0003677">
    <property type="term" value="F:DNA binding"/>
    <property type="evidence" value="ECO:0007669"/>
    <property type="project" value="InterPro"/>
</dbReference>
<proteinExistence type="predicted"/>
<evidence type="ECO:0000313" key="3">
    <source>
        <dbReference type="Proteomes" id="UP000182344"/>
    </source>
</evidence>
<dbReference type="SUPFAM" id="SSF46955">
    <property type="entry name" value="Putative DNA-binding domain"/>
    <property type="match status" value="1"/>
</dbReference>
<dbReference type="PROSITE" id="PS50937">
    <property type="entry name" value="HTH_MERR_2"/>
    <property type="match status" value="1"/>
</dbReference>
<dbReference type="InterPro" id="IPR000551">
    <property type="entry name" value="MerR-type_HTH_dom"/>
</dbReference>
<dbReference type="Pfam" id="PF00376">
    <property type="entry name" value="MerR"/>
    <property type="match status" value="1"/>
</dbReference>
<reference evidence="2 3" key="1">
    <citation type="journal article" date="2016" name="Environ. Microbiol.">
        <title>Genomic resolution of a cold subsurface aquifer community provides metabolic insights for novel microbes adapted to high CO concentrations.</title>
        <authorList>
            <person name="Probst A.J."/>
            <person name="Castelle C.J."/>
            <person name="Singh A."/>
            <person name="Brown C.T."/>
            <person name="Anantharaman K."/>
            <person name="Sharon I."/>
            <person name="Hug L.A."/>
            <person name="Burstein D."/>
            <person name="Emerson J.B."/>
            <person name="Thomas B.C."/>
            <person name="Banfield J.F."/>
        </authorList>
    </citation>
    <scope>NUCLEOTIDE SEQUENCE [LARGE SCALE GENOMIC DNA]</scope>
    <source>
        <strain evidence="2">CG2_30_35_20</strain>
    </source>
</reference>
<gene>
    <name evidence="2" type="ORF">AUK05_00095</name>
</gene>
<comment type="caution">
    <text evidence="2">The sequence shown here is derived from an EMBL/GenBank/DDBJ whole genome shotgun (WGS) entry which is preliminary data.</text>
</comment>
<organism evidence="2 3">
    <name type="scientific">Candidatus Shapirobacteria bacterium CG2_30_35_20</name>
    <dbReference type="NCBI Taxonomy" id="1805376"/>
    <lineage>
        <taxon>Bacteria</taxon>
        <taxon>Candidatus Shapironibacteriota</taxon>
    </lineage>
</organism>
<sequence>MTTKLIKIGDAAQLLGVSIDTLRRWDKASTFSSVRTGTQGHRFYRFSDVEFKLNSSTNHRNLALEWVQSPNGFTLNPQIHCETRDVFQSRLETLQYQLGRTMPIDGIVSLAIAVTGEIGNNSYDHNLGNWPDMMGIFFYYDEKNKSIILADRGQGVLSTLRHARPELKNSVEALTVAFTETVSGRQPEVRGNGLKFVRSVISDNPLSLDFQTGNAFLHMKQHNNNLFIQEANTTIKGCFATIKIEKNQ</sequence>
<dbReference type="Proteomes" id="UP000182344">
    <property type="component" value="Unassembled WGS sequence"/>
</dbReference>